<evidence type="ECO:0000313" key="2">
    <source>
        <dbReference type="EMBL" id="MFD1779155.1"/>
    </source>
</evidence>
<feature type="transmembrane region" description="Helical" evidence="1">
    <location>
        <begin position="95"/>
        <end position="119"/>
    </location>
</feature>
<keyword evidence="1" id="KW-0472">Membrane</keyword>
<keyword evidence="1" id="KW-0812">Transmembrane</keyword>
<feature type="transmembrane region" description="Helical" evidence="1">
    <location>
        <begin position="71"/>
        <end position="88"/>
    </location>
</feature>
<feature type="transmembrane region" description="Helical" evidence="1">
    <location>
        <begin position="125"/>
        <end position="146"/>
    </location>
</feature>
<protein>
    <submittedName>
        <fullName evidence="2">Uncharacterized protein</fullName>
    </submittedName>
</protein>
<name>A0ABW4MQA3_9BACI</name>
<gene>
    <name evidence="2" type="ORF">ACFSFW_10790</name>
</gene>
<keyword evidence="1" id="KW-1133">Transmembrane helix</keyword>
<proteinExistence type="predicted"/>
<evidence type="ECO:0000256" key="1">
    <source>
        <dbReference type="SAM" id="Phobius"/>
    </source>
</evidence>
<sequence length="157" mass="18620">MILVFFIVLNIIVLFLFIMKKKRLHILEILVYWLIATYLYQNFSALCYMNFKTLIIPEKLTFELSHFVNRIILFPLLMVTFLHYYLVFNTTFKRILLTGSFIILLSGLEWLSDYVGVLIHVNWQIWWSPSFWLAALMVLIGVMTLFRKMLQKGGANA</sequence>
<organism evidence="2 3">
    <name type="scientific">Fredinandcohnia salidurans</name>
    <dbReference type="NCBI Taxonomy" id="2595041"/>
    <lineage>
        <taxon>Bacteria</taxon>
        <taxon>Bacillati</taxon>
        <taxon>Bacillota</taxon>
        <taxon>Bacilli</taxon>
        <taxon>Bacillales</taxon>
        <taxon>Bacillaceae</taxon>
        <taxon>Fredinandcohnia</taxon>
    </lineage>
</organism>
<comment type="caution">
    <text evidence="2">The sequence shown here is derived from an EMBL/GenBank/DDBJ whole genome shotgun (WGS) entry which is preliminary data.</text>
</comment>
<keyword evidence="3" id="KW-1185">Reference proteome</keyword>
<reference evidence="3" key="1">
    <citation type="journal article" date="2019" name="Int. J. Syst. Evol. Microbiol.">
        <title>The Global Catalogue of Microorganisms (GCM) 10K type strain sequencing project: providing services to taxonomists for standard genome sequencing and annotation.</title>
        <authorList>
            <consortium name="The Broad Institute Genomics Platform"/>
            <consortium name="The Broad Institute Genome Sequencing Center for Infectious Disease"/>
            <person name="Wu L."/>
            <person name="Ma J."/>
        </authorList>
    </citation>
    <scope>NUCLEOTIDE SEQUENCE [LARGE SCALE GENOMIC DNA]</scope>
    <source>
        <strain evidence="3">CCUG 15531</strain>
    </source>
</reference>
<feature type="transmembrane region" description="Helical" evidence="1">
    <location>
        <begin position="29"/>
        <end position="51"/>
    </location>
</feature>
<accession>A0ABW4MQA3</accession>
<evidence type="ECO:0000313" key="3">
    <source>
        <dbReference type="Proteomes" id="UP001597227"/>
    </source>
</evidence>
<dbReference type="Proteomes" id="UP001597227">
    <property type="component" value="Unassembled WGS sequence"/>
</dbReference>
<feature type="transmembrane region" description="Helical" evidence="1">
    <location>
        <begin position="6"/>
        <end position="22"/>
    </location>
</feature>
<dbReference type="EMBL" id="JBHUEK010000017">
    <property type="protein sequence ID" value="MFD1779155.1"/>
    <property type="molecule type" value="Genomic_DNA"/>
</dbReference>
<dbReference type="RefSeq" id="WP_388038002.1">
    <property type="nucleotide sequence ID" value="NZ_JBHUEK010000017.1"/>
</dbReference>